<dbReference type="InterPro" id="IPR005543">
    <property type="entry name" value="PASTA_dom"/>
</dbReference>
<keyword evidence="1" id="KW-1133">Transmembrane helix</keyword>
<evidence type="ECO:0000313" key="3">
    <source>
        <dbReference type="EMBL" id="SEP68680.1"/>
    </source>
</evidence>
<dbReference type="STRING" id="163.SAMN04487775_10872"/>
<dbReference type="CDD" id="cd06577">
    <property type="entry name" value="PASTA_pknB"/>
    <property type="match status" value="2"/>
</dbReference>
<feature type="transmembrane region" description="Helical" evidence="1">
    <location>
        <begin position="43"/>
        <end position="67"/>
    </location>
</feature>
<accession>A0A1H8ZW57</accession>
<keyword evidence="1" id="KW-0812">Transmembrane</keyword>
<dbReference type="SMART" id="SM00740">
    <property type="entry name" value="PASTA"/>
    <property type="match status" value="2"/>
</dbReference>
<dbReference type="AlphaFoldDB" id="A0A1H8ZW57"/>
<feature type="domain" description="PASTA" evidence="2">
    <location>
        <begin position="71"/>
        <end position="138"/>
    </location>
</feature>
<feature type="domain" description="PASTA" evidence="2">
    <location>
        <begin position="139"/>
        <end position="212"/>
    </location>
</feature>
<proteinExistence type="predicted"/>
<evidence type="ECO:0000259" key="2">
    <source>
        <dbReference type="PROSITE" id="PS51178"/>
    </source>
</evidence>
<evidence type="ECO:0000313" key="4">
    <source>
        <dbReference type="Proteomes" id="UP000182360"/>
    </source>
</evidence>
<gene>
    <name evidence="3" type="ORF">SAMN04487977_101115</name>
</gene>
<evidence type="ECO:0000256" key="1">
    <source>
        <dbReference type="SAM" id="Phobius"/>
    </source>
</evidence>
<reference evidence="3 4" key="1">
    <citation type="submission" date="2016-10" db="EMBL/GenBank/DDBJ databases">
        <authorList>
            <person name="de Groot N.N."/>
        </authorList>
    </citation>
    <scope>NUCLEOTIDE SEQUENCE [LARGE SCALE GENOMIC DNA]</scope>
    <source>
        <strain evidence="3 4">B25</strain>
    </source>
</reference>
<dbReference type="Pfam" id="PF03793">
    <property type="entry name" value="PASTA"/>
    <property type="match status" value="2"/>
</dbReference>
<dbReference type="PROSITE" id="PS51178">
    <property type="entry name" value="PASTA"/>
    <property type="match status" value="2"/>
</dbReference>
<dbReference type="RefSeq" id="WP_074639924.1">
    <property type="nucleotide sequence ID" value="NZ_FOFU01000001.1"/>
</dbReference>
<name>A0A1H8ZW57_9SPIR</name>
<dbReference type="Gene3D" id="3.30.10.20">
    <property type="match status" value="2"/>
</dbReference>
<keyword evidence="4" id="KW-1185">Reference proteome</keyword>
<protein>
    <submittedName>
        <fullName evidence="3">PASTA domain, binds beta-lactams</fullName>
    </submittedName>
</protein>
<dbReference type="OrthoDB" id="367225at2"/>
<dbReference type="Proteomes" id="UP000182360">
    <property type="component" value="Unassembled WGS sequence"/>
</dbReference>
<sequence length="359" mass="39665">MDDNKDYENENESKSSKIKNIFKKKPHISIKFSESYDKFQTSIPAFLGICLCAFALMCFAAFAIFFVNVKGPEKVLVPNVVGKNLEDALLEMQVKELYSKISLRYSDLPGDEGTILDQSPDAGAIVKGYSRVSLVVSRGVIVDKVDEYTGMNIEDLRMKLQTLFAGQTKPLIVLAEPEYKPDASDAGTILEQDPPAGTKISEPVTVQLVVSRGPNYENTKAPYLIGQSVNDLLQIITRSKLVFDITSHKASDDEKPGTVVDQQAFDDEFVPNYTRVAVEMALPSGEYNDNIYGIYQEKVADYPYPVPMKIEAYPAEGNSYTLLSFNHPGGMVTVPYAVPKGTTLELTVVNKVVSKKTVN</sequence>
<organism evidence="3 4">
    <name type="scientific">Treponema bryantii</name>
    <dbReference type="NCBI Taxonomy" id="163"/>
    <lineage>
        <taxon>Bacteria</taxon>
        <taxon>Pseudomonadati</taxon>
        <taxon>Spirochaetota</taxon>
        <taxon>Spirochaetia</taxon>
        <taxon>Spirochaetales</taxon>
        <taxon>Treponemataceae</taxon>
        <taxon>Treponema</taxon>
    </lineage>
</organism>
<keyword evidence="1" id="KW-0472">Membrane</keyword>
<dbReference type="EMBL" id="FOFU01000001">
    <property type="protein sequence ID" value="SEP68680.1"/>
    <property type="molecule type" value="Genomic_DNA"/>
</dbReference>
<dbReference type="eggNOG" id="COG2815">
    <property type="taxonomic scope" value="Bacteria"/>
</dbReference>